<proteinExistence type="predicted"/>
<name>A0ABX1M1S7_9CYAN</name>
<evidence type="ECO:0000313" key="1">
    <source>
        <dbReference type="EMBL" id="NMF61140.1"/>
    </source>
</evidence>
<dbReference type="EMBL" id="JAAVJL010000006">
    <property type="protein sequence ID" value="NMF61140.1"/>
    <property type="molecule type" value="Genomic_DNA"/>
</dbReference>
<sequence>MIYINPRFKLEMQWVLMKQRIRDLNTVMQQLLNPPDAIKPEIKYGNLIK</sequence>
<organism evidence="1 2">
    <name type="scientific">Pseudanabaena yagii GIHE-NHR1</name>
    <dbReference type="NCBI Taxonomy" id="2722753"/>
    <lineage>
        <taxon>Bacteria</taxon>
        <taxon>Bacillati</taxon>
        <taxon>Cyanobacteriota</taxon>
        <taxon>Cyanophyceae</taxon>
        <taxon>Pseudanabaenales</taxon>
        <taxon>Pseudanabaenaceae</taxon>
        <taxon>Pseudanabaena</taxon>
        <taxon>Pseudanabaena yagii</taxon>
    </lineage>
</organism>
<dbReference type="Proteomes" id="UP000738376">
    <property type="component" value="Unassembled WGS sequence"/>
</dbReference>
<dbReference type="RefSeq" id="WP_169366086.1">
    <property type="nucleotide sequence ID" value="NZ_JAAVJL010000006.1"/>
</dbReference>
<evidence type="ECO:0000313" key="2">
    <source>
        <dbReference type="Proteomes" id="UP000738376"/>
    </source>
</evidence>
<gene>
    <name evidence="1" type="ORF">HC246_24730</name>
</gene>
<accession>A0ABX1M1S7</accession>
<reference evidence="1 2" key="1">
    <citation type="submission" date="2020-03" db="EMBL/GenBank/DDBJ databases">
        <title>Draft Genome Sequence of 2-Methylisoborneol Producing Pseudanabaena yagii Strain GIHE-NHR1 Isolated from North Han River in South Korea.</title>
        <authorList>
            <person name="Jeong J."/>
        </authorList>
    </citation>
    <scope>NUCLEOTIDE SEQUENCE [LARGE SCALE GENOMIC DNA]</scope>
    <source>
        <strain evidence="1 2">GIHE-NHR1</strain>
    </source>
</reference>
<comment type="caution">
    <text evidence="1">The sequence shown here is derived from an EMBL/GenBank/DDBJ whole genome shotgun (WGS) entry which is preliminary data.</text>
</comment>
<protein>
    <submittedName>
        <fullName evidence="1">Uncharacterized protein</fullName>
    </submittedName>
</protein>
<keyword evidence="2" id="KW-1185">Reference proteome</keyword>